<dbReference type="EC" id="3.4.11.18" evidence="6 7"/>
<dbReference type="CDD" id="cd01086">
    <property type="entry name" value="MetAP1"/>
    <property type="match status" value="1"/>
</dbReference>
<dbReference type="Gene3D" id="3.90.230.10">
    <property type="entry name" value="Creatinase/methionine aminopeptidase superfamily"/>
    <property type="match status" value="1"/>
</dbReference>
<evidence type="ECO:0000256" key="4">
    <source>
        <dbReference type="ARBA" id="ARBA00022723"/>
    </source>
</evidence>
<feature type="binding site" evidence="6">
    <location>
        <position position="113"/>
    </location>
    <ligand>
        <name>a divalent metal cation</name>
        <dbReference type="ChEBI" id="CHEBI:60240"/>
        <label>2</label>
        <note>catalytic</note>
    </ligand>
</feature>
<dbReference type="PRINTS" id="PR00599">
    <property type="entry name" value="MAPEPTIDASE"/>
</dbReference>
<evidence type="ECO:0000256" key="5">
    <source>
        <dbReference type="ARBA" id="ARBA00022801"/>
    </source>
</evidence>
<dbReference type="KEGG" id="sns:VC03_00735"/>
<comment type="similarity">
    <text evidence="6">Belongs to the peptidase M24A family. Methionine aminopeptidase type 1 subfamily.</text>
</comment>
<keyword evidence="10" id="KW-1185">Reference proteome</keyword>
<evidence type="ECO:0000313" key="9">
    <source>
        <dbReference type="EMBL" id="AKC95116.1"/>
    </source>
</evidence>
<feature type="binding site" evidence="6">
    <location>
        <position position="102"/>
    </location>
    <ligand>
        <name>a divalent metal cation</name>
        <dbReference type="ChEBI" id="CHEBI:60240"/>
        <label>1</label>
    </ligand>
</feature>
<comment type="cofactor">
    <cofactor evidence="6">
        <name>Co(2+)</name>
        <dbReference type="ChEBI" id="CHEBI:48828"/>
    </cofactor>
    <cofactor evidence="6">
        <name>Zn(2+)</name>
        <dbReference type="ChEBI" id="CHEBI:29105"/>
    </cofactor>
    <cofactor evidence="6">
        <name>Mn(2+)</name>
        <dbReference type="ChEBI" id="CHEBI:29035"/>
    </cofactor>
    <cofactor evidence="6">
        <name>Fe(2+)</name>
        <dbReference type="ChEBI" id="CHEBI:29033"/>
    </cofactor>
    <text evidence="6">Binds 2 divalent metal cations per subunit. Has a high-affinity and a low affinity metal-binding site. The true nature of the physiological cofactor is under debate. The enzyme is active with cobalt, zinc, manganese or divalent iron ions. Most likely, methionine aminopeptidases function as mononuclear Fe(2+)-metalloproteases under physiological conditions, and the catalytically relevant metal-binding site has been assigned to the histidine-containing high-affinity site.</text>
</comment>
<dbReference type="GO" id="GO:0070006">
    <property type="term" value="F:metalloaminopeptidase activity"/>
    <property type="evidence" value="ECO:0007669"/>
    <property type="project" value="UniProtKB-UniRule"/>
</dbReference>
<dbReference type="InterPro" id="IPR036005">
    <property type="entry name" value="Creatinase/aminopeptidase-like"/>
</dbReference>
<sequence>MVKLKTLDDIKKIKKANEILARIFSDVIPKYIKPGISTWEIDKICEDYMLSQGAVCATKGYDIGWPYPPYPAATCISVNEEVVHGIPKKTKILQEGDIVSLDIVAKLDGYYGDAACTFPVGKIEQKYQDLIDTTRKARDLGIQQAIKGNRLGDIGHAIQSFCEPKGYSIVRDFCGHGVGFELHEDPYVMNYGRKGEGLVIEEGLVIAIEPMVNMGTHKVKIQKDGWTVKTIDKKRSAHFEHSVAIVDGKPLILSEL</sequence>
<gene>
    <name evidence="6" type="primary">map</name>
    <name evidence="9" type="ORF">VC03_00735</name>
</gene>
<name>A0A0E3Z9D4_9FUSO</name>
<dbReference type="GO" id="GO:0006508">
    <property type="term" value="P:proteolysis"/>
    <property type="evidence" value="ECO:0007669"/>
    <property type="project" value="UniProtKB-KW"/>
</dbReference>
<dbReference type="RefSeq" id="WP_046328222.1">
    <property type="nucleotide sequence ID" value="NZ_CP011280.1"/>
</dbReference>
<reference evidence="9 10" key="1">
    <citation type="journal article" date="2012" name="BMC Genomics">
        <title>Genomic sequence analysis and characterization of Sneathia amnii sp. nov.</title>
        <authorList>
            <consortium name="Vaginal Microbiome Consortium (additional members)"/>
            <person name="Harwich M.D.Jr."/>
            <person name="Serrano M.G."/>
            <person name="Fettweis J.M."/>
            <person name="Alves J.M."/>
            <person name="Reimers M.A."/>
            <person name="Buck G.A."/>
            <person name="Jefferson K.K."/>
        </authorList>
    </citation>
    <scope>NUCLEOTIDE SEQUENCE [LARGE SCALE GENOMIC DNA]</scope>
    <source>
        <strain evidence="9 10">SN35</strain>
    </source>
</reference>
<comment type="subunit">
    <text evidence="6">Monomer.</text>
</comment>
<proteinExistence type="inferred from homology"/>
<dbReference type="PROSITE" id="PS00680">
    <property type="entry name" value="MAP_1"/>
    <property type="match status" value="1"/>
</dbReference>
<dbReference type="AlphaFoldDB" id="A0A0E3Z9D4"/>
<comment type="catalytic activity">
    <reaction evidence="6 7">
        <text>Release of N-terminal amino acids, preferentially methionine, from peptides and arylamides.</text>
        <dbReference type="EC" id="3.4.11.18"/>
    </reaction>
</comment>
<dbReference type="PANTHER" id="PTHR43330">
    <property type="entry name" value="METHIONINE AMINOPEPTIDASE"/>
    <property type="match status" value="1"/>
</dbReference>
<dbReference type="GO" id="GO:0005829">
    <property type="term" value="C:cytosol"/>
    <property type="evidence" value="ECO:0007669"/>
    <property type="project" value="TreeGrafter"/>
</dbReference>
<dbReference type="EMBL" id="CP011280">
    <property type="protein sequence ID" value="AKC95116.1"/>
    <property type="molecule type" value="Genomic_DNA"/>
</dbReference>
<dbReference type="SUPFAM" id="SSF55920">
    <property type="entry name" value="Creatinase/aminopeptidase"/>
    <property type="match status" value="1"/>
</dbReference>
<dbReference type="InterPro" id="IPR000994">
    <property type="entry name" value="Pept_M24"/>
</dbReference>
<dbReference type="STRING" id="187101.VC03_00735"/>
<keyword evidence="5 6" id="KW-0378">Hydrolase</keyword>
<dbReference type="GO" id="GO:0046872">
    <property type="term" value="F:metal ion binding"/>
    <property type="evidence" value="ECO:0007669"/>
    <property type="project" value="UniProtKB-UniRule"/>
</dbReference>
<dbReference type="HOGENOM" id="CLU_015857_0_1_0"/>
<organism evidence="9 10">
    <name type="scientific">Sneathia vaginalis</name>
    <dbReference type="NCBI Taxonomy" id="187101"/>
    <lineage>
        <taxon>Bacteria</taxon>
        <taxon>Fusobacteriati</taxon>
        <taxon>Fusobacteriota</taxon>
        <taxon>Fusobacteriia</taxon>
        <taxon>Fusobacteriales</taxon>
        <taxon>Leptotrichiaceae</taxon>
        <taxon>Sneathia</taxon>
    </lineage>
</organism>
<dbReference type="Proteomes" id="UP000033103">
    <property type="component" value="Chromosome"/>
</dbReference>
<feature type="binding site" evidence="6">
    <location>
        <position position="183"/>
    </location>
    <ligand>
        <name>substrate</name>
    </ligand>
</feature>
<evidence type="ECO:0000313" key="10">
    <source>
        <dbReference type="Proteomes" id="UP000033103"/>
    </source>
</evidence>
<feature type="binding site" evidence="6">
    <location>
        <position position="113"/>
    </location>
    <ligand>
        <name>a divalent metal cation</name>
        <dbReference type="ChEBI" id="CHEBI:60240"/>
        <label>1</label>
    </ligand>
</feature>
<feature type="binding site" evidence="6">
    <location>
        <position position="84"/>
    </location>
    <ligand>
        <name>substrate</name>
    </ligand>
</feature>
<evidence type="ECO:0000256" key="6">
    <source>
        <dbReference type="HAMAP-Rule" id="MF_01974"/>
    </source>
</evidence>
<accession>A0A0E3Z9D4</accession>
<dbReference type="InterPro" id="IPR002467">
    <property type="entry name" value="Pept_M24A_MAP1"/>
</dbReference>
<evidence type="ECO:0000256" key="1">
    <source>
        <dbReference type="ARBA" id="ARBA00002521"/>
    </source>
</evidence>
<dbReference type="PATRIC" id="fig|1069640.6.peg.139"/>
<evidence type="ECO:0000259" key="8">
    <source>
        <dbReference type="Pfam" id="PF00557"/>
    </source>
</evidence>
<evidence type="ECO:0000256" key="2">
    <source>
        <dbReference type="ARBA" id="ARBA00022438"/>
    </source>
</evidence>
<dbReference type="InterPro" id="IPR001714">
    <property type="entry name" value="Pept_M24_MAP"/>
</dbReference>
<comment type="function">
    <text evidence="1 6">Removes the N-terminal methionine from nascent proteins. The N-terminal methionine is often cleaved when the second residue in the primary sequence is small and uncharged (Met-Ala-, Cys, Gly, Pro, Ser, Thr, or Val). Requires deformylation of the N(alpha)-formylated initiator methionine before it can be hydrolyzed.</text>
</comment>
<evidence type="ECO:0000256" key="3">
    <source>
        <dbReference type="ARBA" id="ARBA00022670"/>
    </source>
</evidence>
<dbReference type="GO" id="GO:0004239">
    <property type="term" value="F:initiator methionyl aminopeptidase activity"/>
    <property type="evidence" value="ECO:0007669"/>
    <property type="project" value="UniProtKB-UniRule"/>
</dbReference>
<feature type="binding site" evidence="6">
    <location>
        <position position="209"/>
    </location>
    <ligand>
        <name>a divalent metal cation</name>
        <dbReference type="ChEBI" id="CHEBI:60240"/>
        <label>2</label>
        <note>catalytic</note>
    </ligand>
</feature>
<keyword evidence="3 6" id="KW-0645">Protease</keyword>
<dbReference type="Pfam" id="PF00557">
    <property type="entry name" value="Peptidase_M24"/>
    <property type="match status" value="1"/>
</dbReference>
<feature type="binding site" evidence="6">
    <location>
        <position position="240"/>
    </location>
    <ligand>
        <name>a divalent metal cation</name>
        <dbReference type="ChEBI" id="CHEBI:60240"/>
        <label>2</label>
        <note>catalytic</note>
    </ligand>
</feature>
<keyword evidence="4 6" id="KW-0479">Metal-binding</keyword>
<keyword evidence="2 6" id="KW-0031">Aminopeptidase</keyword>
<dbReference type="PANTHER" id="PTHR43330:SF27">
    <property type="entry name" value="METHIONINE AMINOPEPTIDASE"/>
    <property type="match status" value="1"/>
</dbReference>
<feature type="binding site" evidence="6">
    <location>
        <position position="240"/>
    </location>
    <ligand>
        <name>a divalent metal cation</name>
        <dbReference type="ChEBI" id="CHEBI:60240"/>
        <label>1</label>
    </ligand>
</feature>
<feature type="binding site" evidence="6">
    <location>
        <position position="176"/>
    </location>
    <ligand>
        <name>a divalent metal cation</name>
        <dbReference type="ChEBI" id="CHEBI:60240"/>
        <label>2</label>
        <note>catalytic</note>
    </ligand>
</feature>
<protein>
    <recommendedName>
        <fullName evidence="6 7">Methionine aminopeptidase</fullName>
        <shortName evidence="6">MAP</shortName>
        <shortName evidence="6">MetAP</shortName>
        <ecNumber evidence="6 7">3.4.11.18</ecNumber>
    </recommendedName>
    <alternativeName>
        <fullName evidence="6">Peptidase M</fullName>
    </alternativeName>
</protein>
<dbReference type="NCBIfam" id="TIGR00500">
    <property type="entry name" value="met_pdase_I"/>
    <property type="match status" value="1"/>
</dbReference>
<evidence type="ECO:0000256" key="7">
    <source>
        <dbReference type="RuleBase" id="RU003653"/>
    </source>
</evidence>
<dbReference type="OrthoDB" id="9802055at2"/>
<dbReference type="HAMAP" id="MF_01974">
    <property type="entry name" value="MetAP_1"/>
    <property type="match status" value="1"/>
</dbReference>
<feature type="domain" description="Peptidase M24" evidence="8">
    <location>
        <begin position="12"/>
        <end position="245"/>
    </location>
</feature>